<dbReference type="Gene3D" id="1.10.287.1080">
    <property type="entry name" value="MazG-like"/>
    <property type="match status" value="1"/>
</dbReference>
<evidence type="ECO:0000259" key="1">
    <source>
        <dbReference type="Pfam" id="PF03819"/>
    </source>
</evidence>
<keyword evidence="3" id="KW-1185">Reference proteome</keyword>
<evidence type="ECO:0000313" key="2">
    <source>
        <dbReference type="EMBL" id="TDD77102.1"/>
    </source>
</evidence>
<organism evidence="2 3">
    <name type="scientific">Flavobacterium caseinilyticum</name>
    <dbReference type="NCBI Taxonomy" id="2541732"/>
    <lineage>
        <taxon>Bacteria</taxon>
        <taxon>Pseudomonadati</taxon>
        <taxon>Bacteroidota</taxon>
        <taxon>Flavobacteriia</taxon>
        <taxon>Flavobacteriales</taxon>
        <taxon>Flavobacteriaceae</taxon>
        <taxon>Flavobacterium</taxon>
    </lineage>
</organism>
<dbReference type="Pfam" id="PF03819">
    <property type="entry name" value="MazG"/>
    <property type="match status" value="1"/>
</dbReference>
<dbReference type="OrthoDB" id="1263381at2"/>
<dbReference type="InterPro" id="IPR004518">
    <property type="entry name" value="MazG-like_dom"/>
</dbReference>
<dbReference type="SUPFAM" id="SSF101386">
    <property type="entry name" value="all-alpha NTP pyrophosphatases"/>
    <property type="match status" value="1"/>
</dbReference>
<proteinExistence type="predicted"/>
<dbReference type="CDD" id="cd11539">
    <property type="entry name" value="NTP-PPase_u2"/>
    <property type="match status" value="1"/>
</dbReference>
<reference evidence="2 3" key="1">
    <citation type="submission" date="2019-03" db="EMBL/GenBank/DDBJ databases">
        <title>Flavobacterium AT-3-2 sp. nov., isolated from arctic soil.</title>
        <authorList>
            <person name="Chaudhary D.K."/>
        </authorList>
    </citation>
    <scope>NUCLEOTIDE SEQUENCE [LARGE SCALE GENOMIC DNA]</scope>
    <source>
        <strain evidence="2 3">AT-3-2</strain>
    </source>
</reference>
<sequence>MNENKVRQTLQEAIHLWGNDAQIKLLHEEIGELMQAISKQNRKPNPENFSHLCEEIADVKIMLSQLELITDPDAVADHYYFKMQRLQRRIADERTRRLENIEKAKSQIDPEKYKLFALLCEIGTSPLDSQIDELIAEVKEYSEIKKEQEFNNLF</sequence>
<comment type="caution">
    <text evidence="2">The sequence shown here is derived from an EMBL/GenBank/DDBJ whole genome shotgun (WGS) entry which is preliminary data.</text>
</comment>
<protein>
    <recommendedName>
        <fullName evidence="1">NTP pyrophosphohydrolase MazG-like domain-containing protein</fullName>
    </recommendedName>
</protein>
<dbReference type="EMBL" id="SMFM01000002">
    <property type="protein sequence ID" value="TDD77102.1"/>
    <property type="molecule type" value="Genomic_DNA"/>
</dbReference>
<accession>A0A4R5B236</accession>
<name>A0A4R5B236_9FLAO</name>
<dbReference type="AlphaFoldDB" id="A0A4R5B236"/>
<gene>
    <name evidence="2" type="ORF">E0F89_05755</name>
</gene>
<dbReference type="RefSeq" id="WP_131908898.1">
    <property type="nucleotide sequence ID" value="NZ_SMFM01000002.1"/>
</dbReference>
<feature type="domain" description="NTP pyrophosphohydrolase MazG-like" evidence="1">
    <location>
        <begin position="22"/>
        <end position="66"/>
    </location>
</feature>
<evidence type="ECO:0000313" key="3">
    <source>
        <dbReference type="Proteomes" id="UP000295278"/>
    </source>
</evidence>
<dbReference type="Proteomes" id="UP000295278">
    <property type="component" value="Unassembled WGS sequence"/>
</dbReference>